<comment type="caution">
    <text evidence="2">The sequence shown here is derived from an EMBL/GenBank/DDBJ whole genome shotgun (WGS) entry which is preliminary data.</text>
</comment>
<accession>A0A5N6LY83</accession>
<gene>
    <name evidence="3" type="ORF">E3N88_04131</name>
    <name evidence="2" type="ORF">E3N88_34477</name>
</gene>
<dbReference type="Proteomes" id="UP000326396">
    <property type="component" value="Linkage Group LG10"/>
</dbReference>
<evidence type="ECO:0000313" key="3">
    <source>
        <dbReference type="EMBL" id="KAD7116863.1"/>
    </source>
</evidence>
<reference evidence="2 4" key="1">
    <citation type="submission" date="2019-05" db="EMBL/GenBank/DDBJ databases">
        <title>Mikania micrantha, genome provides insights into the molecular mechanism of rapid growth.</title>
        <authorList>
            <person name="Liu B."/>
        </authorList>
    </citation>
    <scope>NUCLEOTIDE SEQUENCE [LARGE SCALE GENOMIC DNA]</scope>
    <source>
        <strain evidence="2">NLD-2019</strain>
        <tissue evidence="2">Leaf</tissue>
    </source>
</reference>
<dbReference type="EMBL" id="SZYD01000017">
    <property type="protein sequence ID" value="KAD3066597.1"/>
    <property type="molecule type" value="Genomic_DNA"/>
</dbReference>
<name>A0A5N6LY83_9ASTR</name>
<proteinExistence type="predicted"/>
<dbReference type="AlphaFoldDB" id="A0A5N6LY83"/>
<evidence type="ECO:0000313" key="4">
    <source>
        <dbReference type="Proteomes" id="UP000326396"/>
    </source>
</evidence>
<organism evidence="2 4">
    <name type="scientific">Mikania micrantha</name>
    <name type="common">bitter vine</name>
    <dbReference type="NCBI Taxonomy" id="192012"/>
    <lineage>
        <taxon>Eukaryota</taxon>
        <taxon>Viridiplantae</taxon>
        <taxon>Streptophyta</taxon>
        <taxon>Embryophyta</taxon>
        <taxon>Tracheophyta</taxon>
        <taxon>Spermatophyta</taxon>
        <taxon>Magnoliopsida</taxon>
        <taxon>eudicotyledons</taxon>
        <taxon>Gunneridae</taxon>
        <taxon>Pentapetalae</taxon>
        <taxon>asterids</taxon>
        <taxon>campanulids</taxon>
        <taxon>Asterales</taxon>
        <taxon>Asteraceae</taxon>
        <taxon>Asteroideae</taxon>
        <taxon>Heliantheae alliance</taxon>
        <taxon>Eupatorieae</taxon>
        <taxon>Mikania</taxon>
    </lineage>
</organism>
<feature type="chain" id="PRO_5036371862" evidence="1">
    <location>
        <begin position="26"/>
        <end position="184"/>
    </location>
</feature>
<dbReference type="InterPro" id="IPR010800">
    <property type="entry name" value="GRP"/>
</dbReference>
<keyword evidence="1" id="KW-0732">Signal</keyword>
<protein>
    <submittedName>
        <fullName evidence="2">Uncharacterized protein</fullName>
    </submittedName>
</protein>
<dbReference type="Pfam" id="PF07172">
    <property type="entry name" value="GRP"/>
    <property type="match status" value="1"/>
</dbReference>
<evidence type="ECO:0000256" key="1">
    <source>
        <dbReference type="SAM" id="SignalP"/>
    </source>
</evidence>
<sequence>MASKTLLFLALSFAVVLLIASEVSADKDTASNHDSHVDDRGGYGNGGHGGYGGTVAVAVEDVTEDEAAGAAPHLKRQLLTNKLKTDDYSTKLNCPSSANPALDSPAAATSLRPTEMRFQEFEQVIEGRTEESDKLEEESRIEASSMSIPVLAFSTGPPANLELNRLKFETRIFQMLPTIPPASP</sequence>
<dbReference type="EMBL" id="SZYD01000002">
    <property type="protein sequence ID" value="KAD7116863.1"/>
    <property type="molecule type" value="Genomic_DNA"/>
</dbReference>
<evidence type="ECO:0000313" key="2">
    <source>
        <dbReference type="EMBL" id="KAD3066597.1"/>
    </source>
</evidence>
<feature type="signal peptide" evidence="1">
    <location>
        <begin position="1"/>
        <end position="25"/>
    </location>
</feature>
<keyword evidence="4" id="KW-1185">Reference proteome</keyword>
<dbReference type="Proteomes" id="UP000326396">
    <property type="component" value="Linkage Group LG7"/>
</dbReference>